<organism evidence="1 2">
    <name type="scientific">Amycolatopsis magusensis</name>
    <dbReference type="NCBI Taxonomy" id="882444"/>
    <lineage>
        <taxon>Bacteria</taxon>
        <taxon>Bacillati</taxon>
        <taxon>Actinomycetota</taxon>
        <taxon>Actinomycetes</taxon>
        <taxon>Pseudonocardiales</taxon>
        <taxon>Pseudonocardiaceae</taxon>
        <taxon>Amycolatopsis</taxon>
    </lineage>
</organism>
<keyword evidence="2" id="KW-1185">Reference proteome</keyword>
<gene>
    <name evidence="1" type="ORF">JOM49_003757</name>
</gene>
<evidence type="ECO:0000313" key="1">
    <source>
        <dbReference type="EMBL" id="MBP2182231.1"/>
    </source>
</evidence>
<dbReference type="RefSeq" id="WP_245369369.1">
    <property type="nucleotide sequence ID" value="NZ_JAGGMS010000001.1"/>
</dbReference>
<comment type="caution">
    <text evidence="1">The sequence shown here is derived from an EMBL/GenBank/DDBJ whole genome shotgun (WGS) entry which is preliminary data.</text>
</comment>
<reference evidence="1 2" key="1">
    <citation type="submission" date="2021-03" db="EMBL/GenBank/DDBJ databases">
        <title>Sequencing the genomes of 1000 actinobacteria strains.</title>
        <authorList>
            <person name="Klenk H.-P."/>
        </authorList>
    </citation>
    <scope>NUCLEOTIDE SEQUENCE [LARGE SCALE GENOMIC DNA]</scope>
    <source>
        <strain evidence="1 2">DSM 45510</strain>
    </source>
</reference>
<dbReference type="Proteomes" id="UP000741013">
    <property type="component" value="Unassembled WGS sequence"/>
</dbReference>
<sequence>MHFFDIESGRMESGSRGKKENFEKYDIPIARDGGISDLLTEAASPNRRFDVVICESVSRIARRSFEGISIERAGASRRSAVRGERADRYHR</sequence>
<evidence type="ECO:0008006" key="3">
    <source>
        <dbReference type="Google" id="ProtNLM"/>
    </source>
</evidence>
<protein>
    <recommendedName>
        <fullName evidence="3">Resolvase, N terminal domain</fullName>
    </recommendedName>
</protein>
<dbReference type="EMBL" id="JAGGMS010000001">
    <property type="protein sequence ID" value="MBP2182231.1"/>
    <property type="molecule type" value="Genomic_DNA"/>
</dbReference>
<accession>A0ABS4PUG8</accession>
<proteinExistence type="predicted"/>
<name>A0ABS4PUG8_9PSEU</name>
<evidence type="ECO:0000313" key="2">
    <source>
        <dbReference type="Proteomes" id="UP000741013"/>
    </source>
</evidence>